<gene>
    <name evidence="3" type="ORF">LTR09_000346</name>
</gene>
<sequence>MKLTRGKQDPRWRAYLRVSSSCFAAVAVLAFVLGFFGFLPGSATTESRSVFSCTPDGRVQVPGFVPTHSGKWDPQTALWITLAFGHFTFTGAKALDSAWDLVIGRGGQLLITYWSYPPIRRTLLLASERFPIHWPLYASLAFDQVSLSSTWELVRGKPLFGRENSNSRQERGFRTKSFGWRWLAVLPLFLYLMAFPSLMSIMTGYQADLIPYVKMPNGDLVLASQLIAPPVIVVDGSRIGLTDFAIVQKEYVRYQALVDYFITFNKVPEHISSRSSFIPGSIGSYDDSTGVYNSSTCSFTFDLGPRGYVVNSTLTIAGQTWRLFQSALSVAVSGIGSPYSDTYWSVGSVFLSSSDLAAAGRCQPTNTYVWGFSFLILFVTCIWTIVFLTILGALYYDTYLHSADDRIEQSVSMYQDILDVAAGIRSIIHPNGEDSLTAAELEAELKKSIIRIRLKGVDGISRREQEDTRQQDKKTGASMREQRDEKTAYADVNSEDLP</sequence>
<keyword evidence="2" id="KW-0812">Transmembrane</keyword>
<dbReference type="EMBL" id="JAWDJX010000001">
    <property type="protein sequence ID" value="KAK3058781.1"/>
    <property type="molecule type" value="Genomic_DNA"/>
</dbReference>
<reference evidence="3" key="1">
    <citation type="submission" date="2023-04" db="EMBL/GenBank/DDBJ databases">
        <title>Black Yeasts Isolated from many extreme environments.</title>
        <authorList>
            <person name="Coleine C."/>
            <person name="Stajich J.E."/>
            <person name="Selbmann L."/>
        </authorList>
    </citation>
    <scope>NUCLEOTIDE SEQUENCE</scope>
    <source>
        <strain evidence="3">CCFEE 5312</strain>
    </source>
</reference>
<keyword evidence="2" id="KW-1133">Transmembrane helix</keyword>
<organism evidence="3 4">
    <name type="scientific">Extremus antarcticus</name>
    <dbReference type="NCBI Taxonomy" id="702011"/>
    <lineage>
        <taxon>Eukaryota</taxon>
        <taxon>Fungi</taxon>
        <taxon>Dikarya</taxon>
        <taxon>Ascomycota</taxon>
        <taxon>Pezizomycotina</taxon>
        <taxon>Dothideomycetes</taxon>
        <taxon>Dothideomycetidae</taxon>
        <taxon>Mycosphaerellales</taxon>
        <taxon>Extremaceae</taxon>
        <taxon>Extremus</taxon>
    </lineage>
</organism>
<comment type="caution">
    <text evidence="3">The sequence shown here is derived from an EMBL/GenBank/DDBJ whole genome shotgun (WGS) entry which is preliminary data.</text>
</comment>
<feature type="region of interest" description="Disordered" evidence="1">
    <location>
        <begin position="461"/>
        <end position="498"/>
    </location>
</feature>
<evidence type="ECO:0000256" key="2">
    <source>
        <dbReference type="SAM" id="Phobius"/>
    </source>
</evidence>
<protein>
    <submittedName>
        <fullName evidence="3">Uncharacterized protein</fullName>
    </submittedName>
</protein>
<feature type="transmembrane region" description="Helical" evidence="2">
    <location>
        <begin position="21"/>
        <end position="39"/>
    </location>
</feature>
<accession>A0AAJ0GJL6</accession>
<feature type="transmembrane region" description="Helical" evidence="2">
    <location>
        <begin position="76"/>
        <end position="95"/>
    </location>
</feature>
<keyword evidence="4" id="KW-1185">Reference proteome</keyword>
<keyword evidence="2" id="KW-0472">Membrane</keyword>
<evidence type="ECO:0000313" key="3">
    <source>
        <dbReference type="EMBL" id="KAK3058781.1"/>
    </source>
</evidence>
<feature type="transmembrane region" description="Helical" evidence="2">
    <location>
        <begin position="178"/>
        <end position="199"/>
    </location>
</feature>
<feature type="compositionally biased region" description="Basic and acidic residues" evidence="1">
    <location>
        <begin position="461"/>
        <end position="488"/>
    </location>
</feature>
<name>A0AAJ0GJL6_9PEZI</name>
<dbReference type="Proteomes" id="UP001271007">
    <property type="component" value="Unassembled WGS sequence"/>
</dbReference>
<evidence type="ECO:0000313" key="4">
    <source>
        <dbReference type="Proteomes" id="UP001271007"/>
    </source>
</evidence>
<feature type="transmembrane region" description="Helical" evidence="2">
    <location>
        <begin position="368"/>
        <end position="396"/>
    </location>
</feature>
<evidence type="ECO:0000256" key="1">
    <source>
        <dbReference type="SAM" id="MobiDB-lite"/>
    </source>
</evidence>
<proteinExistence type="predicted"/>
<dbReference type="AlphaFoldDB" id="A0AAJ0GJL6"/>